<evidence type="ECO:0000256" key="1">
    <source>
        <dbReference type="SAM" id="MobiDB-lite"/>
    </source>
</evidence>
<proteinExistence type="predicted"/>
<dbReference type="Proteomes" id="UP000201566">
    <property type="component" value="Segment"/>
</dbReference>
<sequence>MMQDNGSVHNSSGNNNGAGDGSSIGGDRPVRRPLAVRKPKPTAGWTDGAATGPLGASSIQPAVVSIPVAEAPLPPHQPQAQHSTARGQGKAGQSAAERSNDLRSAYRARMAAMRTSRVGGARRQARNAPEPAAEEEEKEENGTVPASGDVPAPAGQANALPALHLSRSQRKRLARSARSPAVLDAALARAGVANPASRAALADAIATGVGSGDGAVGERITRALAS</sequence>
<feature type="region of interest" description="Disordered" evidence="1">
    <location>
        <begin position="1"/>
        <end position="173"/>
    </location>
</feature>
<name>S4VPV5_9VIRU</name>
<dbReference type="GeneID" id="16511767"/>
<feature type="compositionally biased region" description="Low complexity" evidence="1">
    <location>
        <begin position="1"/>
        <end position="15"/>
    </location>
</feature>
<dbReference type="EMBL" id="KC977570">
    <property type="protein sequence ID" value="AGO82343.1"/>
    <property type="molecule type" value="Genomic_DNA"/>
</dbReference>
<evidence type="ECO:0000313" key="2">
    <source>
        <dbReference type="EMBL" id="AGO82343.1"/>
    </source>
</evidence>
<organism evidence="2 3">
    <name type="scientific">Pandoravirus dulcis</name>
    <dbReference type="NCBI Taxonomy" id="1349409"/>
    <lineage>
        <taxon>Viruses</taxon>
        <taxon>Pandoravirus</taxon>
    </lineage>
</organism>
<protein>
    <submittedName>
        <fullName evidence="2">Uncharacterized protein</fullName>
    </submittedName>
</protein>
<dbReference type="RefSeq" id="YP_008319012.1">
    <property type="nucleotide sequence ID" value="NC_021858.1"/>
</dbReference>
<gene>
    <name evidence="2" type="ORF">pdul_cds_332</name>
</gene>
<feature type="compositionally biased region" description="Low complexity" evidence="1">
    <location>
        <begin position="103"/>
        <end position="117"/>
    </location>
</feature>
<dbReference type="KEGG" id="vg:16511767"/>
<reference evidence="2 3" key="1">
    <citation type="journal article" date="2013" name="Science">
        <title>Pandoraviruses: amoeba viruses with genomes up to 2.5 Mb reaching that of parasitic eukaryotes.</title>
        <authorList>
            <person name="Philippe N."/>
            <person name="Legendre M."/>
            <person name="Doutre G."/>
            <person name="Coute Y."/>
            <person name="Poirot O."/>
            <person name="Lescot M."/>
            <person name="Arslan D."/>
            <person name="Seltzer V."/>
            <person name="Bertaux L."/>
            <person name="Bruley C."/>
            <person name="Garin J."/>
            <person name="Claverie J.M."/>
            <person name="Abergel C."/>
        </authorList>
    </citation>
    <scope>NUCLEOTIDE SEQUENCE [LARGE SCALE GENOMIC DNA]</scope>
    <source>
        <strain evidence="2">Melbourne</strain>
    </source>
</reference>
<evidence type="ECO:0000313" key="3">
    <source>
        <dbReference type="Proteomes" id="UP000201566"/>
    </source>
</evidence>
<accession>S4VPV5</accession>